<evidence type="ECO:0000313" key="5">
    <source>
        <dbReference type="Proteomes" id="UP000481583"/>
    </source>
</evidence>
<evidence type="ECO:0000313" key="4">
    <source>
        <dbReference type="EMBL" id="NGN66478.1"/>
    </source>
</evidence>
<dbReference type="GO" id="GO:0005524">
    <property type="term" value="F:ATP binding"/>
    <property type="evidence" value="ECO:0007669"/>
    <property type="project" value="UniProtKB-KW"/>
</dbReference>
<name>A0A6G4U520_9ACTN</name>
<keyword evidence="5" id="KW-1185">Reference proteome</keyword>
<evidence type="ECO:0000259" key="3">
    <source>
        <dbReference type="Pfam" id="PF13581"/>
    </source>
</evidence>
<dbReference type="PANTHER" id="PTHR35526:SF3">
    <property type="entry name" value="ANTI-SIGMA-F FACTOR RSBW"/>
    <property type="match status" value="1"/>
</dbReference>
<feature type="region of interest" description="Disordered" evidence="2">
    <location>
        <begin position="1"/>
        <end position="23"/>
    </location>
</feature>
<protein>
    <submittedName>
        <fullName evidence="4">ATP-binding protein</fullName>
    </submittedName>
</protein>
<reference evidence="4 5" key="1">
    <citation type="submission" date="2020-02" db="EMBL/GenBank/DDBJ databases">
        <title>Whole-genome analyses of novel actinobacteria.</title>
        <authorList>
            <person name="Sahin N."/>
        </authorList>
    </citation>
    <scope>NUCLEOTIDE SEQUENCE [LARGE SCALE GENOMIC DNA]</scope>
    <source>
        <strain evidence="4 5">A7024</strain>
    </source>
</reference>
<dbReference type="Pfam" id="PF13581">
    <property type="entry name" value="HATPase_c_2"/>
    <property type="match status" value="1"/>
</dbReference>
<dbReference type="PANTHER" id="PTHR35526">
    <property type="entry name" value="ANTI-SIGMA-F FACTOR RSBW-RELATED"/>
    <property type="match status" value="1"/>
</dbReference>
<dbReference type="InterPro" id="IPR003594">
    <property type="entry name" value="HATPase_dom"/>
</dbReference>
<gene>
    <name evidence="4" type="ORF">G5C51_21570</name>
</gene>
<dbReference type="RefSeq" id="WP_165239794.1">
    <property type="nucleotide sequence ID" value="NZ_JAAKZV010000098.1"/>
</dbReference>
<dbReference type="SUPFAM" id="SSF55874">
    <property type="entry name" value="ATPase domain of HSP90 chaperone/DNA topoisomerase II/histidine kinase"/>
    <property type="match status" value="1"/>
</dbReference>
<dbReference type="Gene3D" id="3.30.565.10">
    <property type="entry name" value="Histidine kinase-like ATPase, C-terminal domain"/>
    <property type="match status" value="1"/>
</dbReference>
<dbReference type="Proteomes" id="UP000481583">
    <property type="component" value="Unassembled WGS sequence"/>
</dbReference>
<feature type="compositionally biased region" description="Low complexity" evidence="2">
    <location>
        <begin position="1"/>
        <end position="10"/>
    </location>
</feature>
<dbReference type="GO" id="GO:0004674">
    <property type="term" value="F:protein serine/threonine kinase activity"/>
    <property type="evidence" value="ECO:0007669"/>
    <property type="project" value="UniProtKB-KW"/>
</dbReference>
<evidence type="ECO:0000256" key="1">
    <source>
        <dbReference type="ARBA" id="ARBA00022527"/>
    </source>
</evidence>
<organism evidence="4 5">
    <name type="scientific">Streptomyces coryli</name>
    <dbReference type="NCBI Taxonomy" id="1128680"/>
    <lineage>
        <taxon>Bacteria</taxon>
        <taxon>Bacillati</taxon>
        <taxon>Actinomycetota</taxon>
        <taxon>Actinomycetes</taxon>
        <taxon>Kitasatosporales</taxon>
        <taxon>Streptomycetaceae</taxon>
        <taxon>Streptomyces</taxon>
    </lineage>
</organism>
<keyword evidence="1" id="KW-0723">Serine/threonine-protein kinase</keyword>
<sequence>MTGRAGAGPAAEPPAVGPPGTGSPAADSAFAACTLPATRVAVPETRTFAATVLSVWRAPEDVVFAVRAIVSEFVGNSVLHSGSAHVGLRLTRTGSVLRIEVSDAGAWRPAAAPAAQDAGEAEAGRGLILVRAYADRSGIVRSAVGTRAWAQLTW</sequence>
<dbReference type="InterPro" id="IPR036890">
    <property type="entry name" value="HATPase_C_sf"/>
</dbReference>
<dbReference type="InterPro" id="IPR050267">
    <property type="entry name" value="Anti-sigma-factor_SerPK"/>
</dbReference>
<feature type="domain" description="Histidine kinase/HSP90-like ATPase" evidence="3">
    <location>
        <begin position="36"/>
        <end position="149"/>
    </location>
</feature>
<keyword evidence="1" id="KW-0418">Kinase</keyword>
<evidence type="ECO:0000256" key="2">
    <source>
        <dbReference type="SAM" id="MobiDB-lite"/>
    </source>
</evidence>
<dbReference type="EMBL" id="JAAKZV010000098">
    <property type="protein sequence ID" value="NGN66478.1"/>
    <property type="molecule type" value="Genomic_DNA"/>
</dbReference>
<keyword evidence="1" id="KW-0808">Transferase</keyword>
<dbReference type="AlphaFoldDB" id="A0A6G4U520"/>
<proteinExistence type="predicted"/>
<accession>A0A6G4U520</accession>
<comment type="caution">
    <text evidence="4">The sequence shown here is derived from an EMBL/GenBank/DDBJ whole genome shotgun (WGS) entry which is preliminary data.</text>
</comment>
<keyword evidence="4" id="KW-0547">Nucleotide-binding</keyword>
<dbReference type="CDD" id="cd16936">
    <property type="entry name" value="HATPase_RsbW-like"/>
    <property type="match status" value="1"/>
</dbReference>
<keyword evidence="4" id="KW-0067">ATP-binding</keyword>